<comment type="similarity">
    <text evidence="2">Belongs to the transposase 11 family.</text>
</comment>
<dbReference type="Pfam" id="PF01609">
    <property type="entry name" value="DDE_Tnp_1"/>
    <property type="match status" value="1"/>
</dbReference>
<keyword evidence="10" id="KW-1185">Reference proteome</keyword>
<dbReference type="NCBIfam" id="NF033581">
    <property type="entry name" value="transpos_IS5_4"/>
    <property type="match status" value="1"/>
</dbReference>
<protein>
    <submittedName>
        <fullName evidence="9">IS5 family transposase</fullName>
    </submittedName>
</protein>
<dbReference type="InterPro" id="IPR008490">
    <property type="entry name" value="Transposase_InsH_N"/>
</dbReference>
<keyword evidence="3" id="KW-0815">Transposition</keyword>
<comment type="caution">
    <text evidence="9">The sequence shown here is derived from an EMBL/GenBank/DDBJ whole genome shotgun (WGS) entry which is preliminary data.</text>
</comment>
<feature type="domain" description="Transposase IS4-like" evidence="7">
    <location>
        <begin position="67"/>
        <end position="242"/>
    </location>
</feature>
<evidence type="ECO:0000256" key="5">
    <source>
        <dbReference type="ARBA" id="ARBA00023172"/>
    </source>
</evidence>
<dbReference type="PANTHER" id="PTHR35604">
    <property type="entry name" value="TRANSPOSASE INSH FOR INSERTION SEQUENCE ELEMENT IS5A-RELATED"/>
    <property type="match status" value="1"/>
</dbReference>
<evidence type="ECO:0000256" key="2">
    <source>
        <dbReference type="ARBA" id="ARBA00010075"/>
    </source>
</evidence>
<name>A0ABU4Y9C1_9HYPH</name>
<evidence type="ECO:0000256" key="3">
    <source>
        <dbReference type="ARBA" id="ARBA00022578"/>
    </source>
</evidence>
<dbReference type="Pfam" id="PF05598">
    <property type="entry name" value="DUF772"/>
    <property type="match status" value="1"/>
</dbReference>
<dbReference type="PANTHER" id="PTHR35604:SF2">
    <property type="entry name" value="TRANSPOSASE INSH FOR INSERTION SEQUENCE ELEMENT IS5A-RELATED"/>
    <property type="match status" value="1"/>
</dbReference>
<sequence length="257" mass="29503">GLSDPALEAQIRDRLSFRRFAGFSLSDRTPDHSTLWRFREELTREHLIDKVFEEINRQLEAKGLIVKRGTLVDATFLQARGRPPKQPKKGHQGPVKPSADKDARWGKKSTFGYKMHIGVDQAHTIIRRVEASDASVTDTEPADQLICGDEKAAYGDQAYYTHARQDRLAEAGIKDRLMQRPNKHHPLTPRQKLRNRLIAKVRAAVERPFAVFKERYGMRRMRFFNLATNRTQCMLAACAYNLRTMIGVLRPPAERRA</sequence>
<evidence type="ECO:0000259" key="7">
    <source>
        <dbReference type="Pfam" id="PF01609"/>
    </source>
</evidence>
<dbReference type="RefSeq" id="WP_320291602.1">
    <property type="nucleotide sequence ID" value="NZ_JAVIIW010000145.1"/>
</dbReference>
<keyword evidence="5" id="KW-0233">DNA recombination</keyword>
<accession>A0ABU4Y9C1</accession>
<proteinExistence type="inferred from homology"/>
<feature type="compositionally biased region" description="Basic residues" evidence="6">
    <location>
        <begin position="82"/>
        <end position="91"/>
    </location>
</feature>
<evidence type="ECO:0000313" key="9">
    <source>
        <dbReference type="EMBL" id="MDX8483536.1"/>
    </source>
</evidence>
<dbReference type="InterPro" id="IPR002559">
    <property type="entry name" value="Transposase_11"/>
</dbReference>
<feature type="non-terminal residue" evidence="9">
    <location>
        <position position="1"/>
    </location>
</feature>
<dbReference type="EMBL" id="JAVIIW010000145">
    <property type="protein sequence ID" value="MDX8483536.1"/>
    <property type="molecule type" value="Genomic_DNA"/>
</dbReference>
<keyword evidence="4" id="KW-0238">DNA-binding</keyword>
<reference evidence="9 10" key="1">
    <citation type="submission" date="2023-08" db="EMBL/GenBank/DDBJ databases">
        <title>Implementing the SeqCode for naming new Mesorhizobium species isolated from Vachellia karroo root nodules.</title>
        <authorList>
            <person name="Van Lill M."/>
        </authorList>
    </citation>
    <scope>NUCLEOTIDE SEQUENCE [LARGE SCALE GENOMIC DNA]</scope>
    <source>
        <strain evidence="9 10">VK24D</strain>
    </source>
</reference>
<evidence type="ECO:0000256" key="4">
    <source>
        <dbReference type="ARBA" id="ARBA00023125"/>
    </source>
</evidence>
<dbReference type="Proteomes" id="UP001287059">
    <property type="component" value="Unassembled WGS sequence"/>
</dbReference>
<evidence type="ECO:0000256" key="6">
    <source>
        <dbReference type="SAM" id="MobiDB-lite"/>
    </source>
</evidence>
<feature type="domain" description="Transposase InsH N-terminal" evidence="8">
    <location>
        <begin position="1"/>
        <end position="40"/>
    </location>
</feature>
<dbReference type="InterPro" id="IPR047959">
    <property type="entry name" value="Transpos_IS5"/>
</dbReference>
<evidence type="ECO:0000313" key="10">
    <source>
        <dbReference type="Proteomes" id="UP001287059"/>
    </source>
</evidence>
<evidence type="ECO:0000256" key="1">
    <source>
        <dbReference type="ARBA" id="ARBA00003544"/>
    </source>
</evidence>
<organism evidence="9 10">
    <name type="scientific">Mesorhizobium album</name>
    <dbReference type="NCBI Taxonomy" id="3072314"/>
    <lineage>
        <taxon>Bacteria</taxon>
        <taxon>Pseudomonadati</taxon>
        <taxon>Pseudomonadota</taxon>
        <taxon>Alphaproteobacteria</taxon>
        <taxon>Hyphomicrobiales</taxon>
        <taxon>Phyllobacteriaceae</taxon>
        <taxon>Mesorhizobium</taxon>
    </lineage>
</organism>
<gene>
    <name evidence="9" type="ORF">RFN28_34665</name>
</gene>
<evidence type="ECO:0000259" key="8">
    <source>
        <dbReference type="Pfam" id="PF05598"/>
    </source>
</evidence>
<comment type="function">
    <text evidence="1">Involved in the transposition of the insertion sequence IS5.</text>
</comment>
<feature type="region of interest" description="Disordered" evidence="6">
    <location>
        <begin position="78"/>
        <end position="104"/>
    </location>
</feature>